<dbReference type="InterPro" id="IPR017911">
    <property type="entry name" value="MacB-like_ATP-bd"/>
</dbReference>
<evidence type="ECO:0000256" key="3">
    <source>
        <dbReference type="ARBA" id="ARBA00022741"/>
    </source>
</evidence>
<dbReference type="InterPro" id="IPR027417">
    <property type="entry name" value="P-loop_NTPase"/>
</dbReference>
<feature type="domain" description="ABC transporter" evidence="5">
    <location>
        <begin position="3"/>
        <end position="213"/>
    </location>
</feature>
<dbReference type="PANTHER" id="PTHR24220">
    <property type="entry name" value="IMPORT ATP-BINDING PROTEIN"/>
    <property type="match status" value="1"/>
</dbReference>
<dbReference type="InterPro" id="IPR003439">
    <property type="entry name" value="ABC_transporter-like_ATP-bd"/>
</dbReference>
<protein>
    <submittedName>
        <fullName evidence="6">ABC transporter ATP-binding protein</fullName>
    </submittedName>
</protein>
<evidence type="ECO:0000313" key="6">
    <source>
        <dbReference type="EMBL" id="QNM07040.1"/>
    </source>
</evidence>
<evidence type="ECO:0000259" key="5">
    <source>
        <dbReference type="PROSITE" id="PS50893"/>
    </source>
</evidence>
<evidence type="ECO:0000256" key="2">
    <source>
        <dbReference type="ARBA" id="ARBA00022448"/>
    </source>
</evidence>
<dbReference type="GO" id="GO:0005886">
    <property type="term" value="C:plasma membrane"/>
    <property type="evidence" value="ECO:0007669"/>
    <property type="project" value="TreeGrafter"/>
</dbReference>
<dbReference type="Pfam" id="PF00005">
    <property type="entry name" value="ABC_tran"/>
    <property type="match status" value="1"/>
</dbReference>
<evidence type="ECO:0000256" key="4">
    <source>
        <dbReference type="ARBA" id="ARBA00022840"/>
    </source>
</evidence>
<dbReference type="Proteomes" id="UP000515823">
    <property type="component" value="Chromosome"/>
</dbReference>
<name>A0A7G9G8A8_9FIRM</name>
<keyword evidence="2" id="KW-0813">Transport</keyword>
<dbReference type="SMART" id="SM00382">
    <property type="entry name" value="AAA"/>
    <property type="match status" value="1"/>
</dbReference>
<dbReference type="AlphaFoldDB" id="A0A7G9G8A8"/>
<evidence type="ECO:0000256" key="1">
    <source>
        <dbReference type="ARBA" id="ARBA00005417"/>
    </source>
</evidence>
<organism evidence="6 7">
    <name type="scientific">Qiania dongpingensis</name>
    <dbReference type="NCBI Taxonomy" id="2763669"/>
    <lineage>
        <taxon>Bacteria</taxon>
        <taxon>Bacillati</taxon>
        <taxon>Bacillota</taxon>
        <taxon>Clostridia</taxon>
        <taxon>Lachnospirales</taxon>
        <taxon>Lachnospiraceae</taxon>
        <taxon>Qiania</taxon>
    </lineage>
</organism>
<dbReference type="SUPFAM" id="SSF52540">
    <property type="entry name" value="P-loop containing nucleoside triphosphate hydrolases"/>
    <property type="match status" value="1"/>
</dbReference>
<keyword evidence="7" id="KW-1185">Reference proteome</keyword>
<proteinExistence type="inferred from homology"/>
<dbReference type="Gene3D" id="3.40.50.300">
    <property type="entry name" value="P-loop containing nucleotide triphosphate hydrolases"/>
    <property type="match status" value="1"/>
</dbReference>
<dbReference type="GO" id="GO:0022857">
    <property type="term" value="F:transmembrane transporter activity"/>
    <property type="evidence" value="ECO:0007669"/>
    <property type="project" value="TreeGrafter"/>
</dbReference>
<dbReference type="EMBL" id="CP060634">
    <property type="protein sequence ID" value="QNM07040.1"/>
    <property type="molecule type" value="Genomic_DNA"/>
</dbReference>
<comment type="similarity">
    <text evidence="1">Belongs to the ABC transporter superfamily.</text>
</comment>
<gene>
    <name evidence="6" type="ORF">H9Q78_10010</name>
</gene>
<dbReference type="KEGG" id="qdo:H9Q78_10010"/>
<evidence type="ECO:0000313" key="7">
    <source>
        <dbReference type="Proteomes" id="UP000515823"/>
    </source>
</evidence>
<dbReference type="PROSITE" id="PS00211">
    <property type="entry name" value="ABC_TRANSPORTER_1"/>
    <property type="match status" value="1"/>
</dbReference>
<accession>A0A7G9G8A8</accession>
<dbReference type="InterPro" id="IPR017871">
    <property type="entry name" value="ABC_transporter-like_CS"/>
</dbReference>
<reference evidence="6 7" key="1">
    <citation type="submission" date="2020-08" db="EMBL/GenBank/DDBJ databases">
        <authorList>
            <person name="Liu C."/>
            <person name="Sun Q."/>
        </authorList>
    </citation>
    <scope>NUCLEOTIDE SEQUENCE [LARGE SCALE GENOMIC DNA]</scope>
    <source>
        <strain evidence="6 7">NSJ-38</strain>
    </source>
</reference>
<sequence length="213" mass="23686">MILEARDVSYYYPAQKDRKVLDQVTMGFEKGYMYALTGASGSGKTTFLSLLAGLDCPSSGKILYEGTDIRDTGLNKHRRDHSSLVFQNYNLVDYLTACENVMLSGCGKEEAFRQLEEVGIPKELFQRNILRMSGGQQQRVAIARALARNTDVLLADEPTGNLDEPTAEEIIGILKQNAHEKQKCVIVVTHSRELADEADIVAQIKEGVLTRPF</sequence>
<keyword evidence="4 6" id="KW-0067">ATP-binding</keyword>
<dbReference type="GO" id="GO:0016887">
    <property type="term" value="F:ATP hydrolysis activity"/>
    <property type="evidence" value="ECO:0007669"/>
    <property type="project" value="InterPro"/>
</dbReference>
<dbReference type="InterPro" id="IPR003593">
    <property type="entry name" value="AAA+_ATPase"/>
</dbReference>
<dbReference type="GO" id="GO:0005524">
    <property type="term" value="F:ATP binding"/>
    <property type="evidence" value="ECO:0007669"/>
    <property type="project" value="UniProtKB-KW"/>
</dbReference>
<dbReference type="PROSITE" id="PS50893">
    <property type="entry name" value="ABC_TRANSPORTER_2"/>
    <property type="match status" value="1"/>
</dbReference>
<dbReference type="RefSeq" id="WP_408635205.1">
    <property type="nucleotide sequence ID" value="NZ_CP060634.1"/>
</dbReference>
<dbReference type="CDD" id="cd03255">
    <property type="entry name" value="ABC_MJ0796_LolCDE_FtsE"/>
    <property type="match status" value="1"/>
</dbReference>
<dbReference type="PANTHER" id="PTHR24220:SF689">
    <property type="entry name" value="LIPOPROTEIN-RELEASING SYSTEM ATP-BINDING PROTEIN LOLD"/>
    <property type="match status" value="1"/>
</dbReference>
<keyword evidence="3" id="KW-0547">Nucleotide-binding</keyword>
<dbReference type="InterPro" id="IPR015854">
    <property type="entry name" value="ABC_transpr_LolD-like"/>
</dbReference>